<sequence length="42" mass="5077">MWLEWSSACLVEVEEEEKYHTSNEQEYVSFQECGWSFLLLCI</sequence>
<dbReference type="AlphaFoldDB" id="A0A3P6DHR9"/>
<proteinExistence type="predicted"/>
<evidence type="ECO:0000313" key="1">
    <source>
        <dbReference type="EMBL" id="VDD25898.1"/>
    </source>
</evidence>
<protein>
    <submittedName>
        <fullName evidence="1">Uncharacterized protein</fullName>
    </submittedName>
</protein>
<organism evidence="1">
    <name type="scientific">Brassica oleracea</name>
    <name type="common">Wild cabbage</name>
    <dbReference type="NCBI Taxonomy" id="3712"/>
    <lineage>
        <taxon>Eukaryota</taxon>
        <taxon>Viridiplantae</taxon>
        <taxon>Streptophyta</taxon>
        <taxon>Embryophyta</taxon>
        <taxon>Tracheophyta</taxon>
        <taxon>Spermatophyta</taxon>
        <taxon>Magnoliopsida</taxon>
        <taxon>eudicotyledons</taxon>
        <taxon>Gunneridae</taxon>
        <taxon>Pentapetalae</taxon>
        <taxon>rosids</taxon>
        <taxon>malvids</taxon>
        <taxon>Brassicales</taxon>
        <taxon>Brassicaceae</taxon>
        <taxon>Brassiceae</taxon>
        <taxon>Brassica</taxon>
    </lineage>
</organism>
<name>A0A3P6DHR9_BRAOL</name>
<reference evidence="1" key="1">
    <citation type="submission" date="2018-11" db="EMBL/GenBank/DDBJ databases">
        <authorList>
            <consortium name="Genoscope - CEA"/>
            <person name="William W."/>
        </authorList>
    </citation>
    <scope>NUCLEOTIDE SEQUENCE</scope>
</reference>
<gene>
    <name evidence="1" type="ORF">BOLC2T11206H</name>
</gene>
<accession>A0A3P6DHR9</accession>
<dbReference type="EMBL" id="LR031874">
    <property type="protein sequence ID" value="VDD25898.1"/>
    <property type="molecule type" value="Genomic_DNA"/>
</dbReference>